<dbReference type="InterPro" id="IPR008279">
    <property type="entry name" value="PEP-util_enz_mobile_dom"/>
</dbReference>
<evidence type="ECO:0000259" key="2">
    <source>
        <dbReference type="Pfam" id="PF00391"/>
    </source>
</evidence>
<dbReference type="PROSITE" id="PS00370">
    <property type="entry name" value="PEP_ENZYMES_PHOS_SITE"/>
    <property type="match status" value="1"/>
</dbReference>
<evidence type="ECO:0000313" key="5">
    <source>
        <dbReference type="Proteomes" id="UP001325479"/>
    </source>
</evidence>
<dbReference type="Gene3D" id="1.10.189.10">
    <property type="entry name" value="Pyruvate Phosphate Dikinase, domain 2"/>
    <property type="match status" value="1"/>
</dbReference>
<dbReference type="EMBL" id="CP139965">
    <property type="protein sequence ID" value="WQD79741.1"/>
    <property type="molecule type" value="Genomic_DNA"/>
</dbReference>
<dbReference type="Proteomes" id="UP001325479">
    <property type="component" value="Chromosome"/>
</dbReference>
<dbReference type="InterPro" id="IPR036637">
    <property type="entry name" value="Phosphohistidine_dom_sf"/>
</dbReference>
<dbReference type="Gene3D" id="3.50.30.10">
    <property type="entry name" value="Phosphohistidine domain"/>
    <property type="match status" value="1"/>
</dbReference>
<gene>
    <name evidence="4" type="ORF">U0042_08685</name>
</gene>
<feature type="compositionally biased region" description="Basic and acidic residues" evidence="1">
    <location>
        <begin position="50"/>
        <end position="68"/>
    </location>
</feature>
<dbReference type="PANTHER" id="PTHR22931:SF9">
    <property type="entry name" value="PYRUVATE, PHOSPHATE DIKINASE 1, CHLOROPLASTIC"/>
    <property type="match status" value="1"/>
</dbReference>
<dbReference type="Pfam" id="PF01326">
    <property type="entry name" value="PPDK_N"/>
    <property type="match status" value="2"/>
</dbReference>
<dbReference type="InterPro" id="IPR002192">
    <property type="entry name" value="PPDK_AMP/ATP-bd"/>
</dbReference>
<proteinExistence type="predicted"/>
<name>A0ABZ0WR77_9BURK</name>
<feature type="region of interest" description="Disordered" evidence="1">
    <location>
        <begin position="443"/>
        <end position="462"/>
    </location>
</feature>
<dbReference type="InterPro" id="IPR013815">
    <property type="entry name" value="ATP_grasp_subdomain_1"/>
</dbReference>
<feature type="domain" description="Pyruvate phosphate dikinase AMP/ATP-binding" evidence="3">
    <location>
        <begin position="127"/>
        <end position="347"/>
    </location>
</feature>
<dbReference type="PANTHER" id="PTHR22931">
    <property type="entry name" value="PHOSPHOENOLPYRUVATE DIKINASE-RELATED"/>
    <property type="match status" value="1"/>
</dbReference>
<accession>A0ABZ0WR77</accession>
<dbReference type="Gene3D" id="3.30.1490.20">
    <property type="entry name" value="ATP-grasp fold, A domain"/>
    <property type="match status" value="1"/>
</dbReference>
<evidence type="ECO:0000259" key="3">
    <source>
        <dbReference type="Pfam" id="PF01326"/>
    </source>
</evidence>
<dbReference type="SUPFAM" id="SSF56059">
    <property type="entry name" value="Glutathione synthetase ATP-binding domain-like"/>
    <property type="match status" value="1"/>
</dbReference>
<feature type="region of interest" description="Disordered" evidence="1">
    <location>
        <begin position="39"/>
        <end position="68"/>
    </location>
</feature>
<dbReference type="Gene3D" id="1.20.80.30">
    <property type="match status" value="1"/>
</dbReference>
<sequence length="604" mass="63783">MSVQTTIQTAMQTAPLTATVADGRNGNGHWPEDVHLIGCGGPQRGAAKAAGDEHAQRNDERPAAVREPGHPDAALVAQIGFKAYGLSRMAALGLPVPPAFVLGTGYCSSDSARRRAVERAVWGPPLQRMEQACGQRFGDPRMPLFVAVRSGAPVSMPGMLDTLLDIGLCDATVPGFLRQTGNPRLVWDTYRRLVASYGELIDGISPQVFADEYAALTGVGGAATGADERGGLDFAQLRQLTRRYLAAYERAAGHPFPQAPEAQLAGAIGAVLASWQSEKAVAFRRQCGIREDVGTAVTVQAMVFGNGGGRSGAGVGFTRDPSTGERAPWVDFLFNAQGEDVVSGRREAFGHDELARVMPAVWDALRDAASRLEQAFGDMQDFEFTVQDGRLFLLQTRSGKRTPQAAVQIALDLLDEGVIDASTARERTAAIADSALSRTRVVSAGAASGHDGDAQPPVPPVPLVPLARAASATSGVAAGEIALDEPAARERHAAGRPVILVRRDADTHDLVALQAAVGLLTRRGARTSHAAVVARQLGKVCLTGCESLQIDDAARTVQIGGRTFREGDTLTLDGNEGAIYAGETRTVTEPLTELRTRLARLRSA</sequence>
<keyword evidence="5" id="KW-1185">Reference proteome</keyword>
<protein>
    <submittedName>
        <fullName evidence="4">PEP/pyruvate-binding domain-containing protein</fullName>
    </submittedName>
</protein>
<dbReference type="Gene3D" id="3.30.470.20">
    <property type="entry name" value="ATP-grasp fold, B domain"/>
    <property type="match status" value="1"/>
</dbReference>
<organism evidence="4 5">
    <name type="scientific">Paraburkholderia kururiensis</name>
    <dbReference type="NCBI Taxonomy" id="984307"/>
    <lineage>
        <taxon>Bacteria</taxon>
        <taxon>Pseudomonadati</taxon>
        <taxon>Pseudomonadota</taxon>
        <taxon>Betaproteobacteria</taxon>
        <taxon>Burkholderiales</taxon>
        <taxon>Burkholderiaceae</taxon>
        <taxon>Paraburkholderia</taxon>
    </lineage>
</organism>
<dbReference type="SUPFAM" id="SSF52009">
    <property type="entry name" value="Phosphohistidine domain"/>
    <property type="match status" value="1"/>
</dbReference>
<feature type="domain" description="Pyruvate phosphate dikinase AMP/ATP-binding" evidence="3">
    <location>
        <begin position="363"/>
        <end position="412"/>
    </location>
</feature>
<dbReference type="InterPro" id="IPR010121">
    <property type="entry name" value="Pyruvate_phosphate_dikinase"/>
</dbReference>
<reference evidence="4 5" key="1">
    <citation type="submission" date="2023-12" db="EMBL/GenBank/DDBJ databases">
        <title>Genome sequencing and assembly of bacterial species from a model synthetic community.</title>
        <authorList>
            <person name="Hogle S.L."/>
        </authorList>
    </citation>
    <scope>NUCLEOTIDE SEQUENCE [LARGE SCALE GENOMIC DNA]</scope>
    <source>
        <strain evidence="4 5">HAMBI 2494</strain>
    </source>
</reference>
<evidence type="ECO:0000256" key="1">
    <source>
        <dbReference type="SAM" id="MobiDB-lite"/>
    </source>
</evidence>
<dbReference type="Pfam" id="PF00391">
    <property type="entry name" value="PEP-utilizers"/>
    <property type="match status" value="1"/>
</dbReference>
<feature type="domain" description="PEP-utilising enzyme mobile" evidence="2">
    <location>
        <begin position="497"/>
        <end position="577"/>
    </location>
</feature>
<evidence type="ECO:0000313" key="4">
    <source>
        <dbReference type="EMBL" id="WQD79741.1"/>
    </source>
</evidence>
<dbReference type="InterPro" id="IPR018274">
    <property type="entry name" value="PEP_util_AS"/>
</dbReference>